<feature type="transmembrane region" description="Helical" evidence="1">
    <location>
        <begin position="191"/>
        <end position="214"/>
    </location>
</feature>
<dbReference type="STRING" id="34508.A0A4U5P0Q4"/>
<accession>A0A4U5P0Q4</accession>
<protein>
    <recommendedName>
        <fullName evidence="4">Odorant receptor</fullName>
    </recommendedName>
</protein>
<name>A0A4U5P0Q4_STECR</name>
<keyword evidence="1" id="KW-0812">Transmembrane</keyword>
<comment type="caution">
    <text evidence="2">The sequence shown here is derived from an EMBL/GenBank/DDBJ whole genome shotgun (WGS) entry which is preliminary data.</text>
</comment>
<keyword evidence="3" id="KW-1185">Reference proteome</keyword>
<feature type="transmembrane region" description="Helical" evidence="1">
    <location>
        <begin position="377"/>
        <end position="395"/>
    </location>
</feature>
<dbReference type="PANTHER" id="PTHR34492:SF2">
    <property type="entry name" value="G PROTEIN-COUPLED RECEPTOR"/>
    <property type="match status" value="1"/>
</dbReference>
<reference evidence="2 3" key="2">
    <citation type="journal article" date="2019" name="G3 (Bethesda)">
        <title>Hybrid Assembly of the Genome of the Entomopathogenic Nematode Steinernema carpocapsae Identifies the X-Chromosome.</title>
        <authorList>
            <person name="Serra L."/>
            <person name="Macchietto M."/>
            <person name="Macias-Munoz A."/>
            <person name="McGill C.J."/>
            <person name="Rodriguez I.M."/>
            <person name="Rodriguez B."/>
            <person name="Murad R."/>
            <person name="Mortazavi A."/>
        </authorList>
    </citation>
    <scope>NUCLEOTIDE SEQUENCE [LARGE SCALE GENOMIC DNA]</scope>
    <source>
        <strain evidence="2 3">ALL</strain>
    </source>
</reference>
<gene>
    <name evidence="2" type="ORF">L596_013461</name>
</gene>
<feature type="transmembrane region" description="Helical" evidence="1">
    <location>
        <begin position="146"/>
        <end position="171"/>
    </location>
</feature>
<feature type="transmembrane region" description="Helical" evidence="1">
    <location>
        <begin position="52"/>
        <end position="70"/>
    </location>
</feature>
<keyword evidence="1" id="KW-1133">Transmembrane helix</keyword>
<dbReference type="PANTHER" id="PTHR34492">
    <property type="entry name" value="GUSTATORY RECEPTOR FAMILY"/>
    <property type="match status" value="1"/>
</dbReference>
<organism evidence="2 3">
    <name type="scientific">Steinernema carpocapsae</name>
    <name type="common">Entomopathogenic nematode</name>
    <dbReference type="NCBI Taxonomy" id="34508"/>
    <lineage>
        <taxon>Eukaryota</taxon>
        <taxon>Metazoa</taxon>
        <taxon>Ecdysozoa</taxon>
        <taxon>Nematoda</taxon>
        <taxon>Chromadorea</taxon>
        <taxon>Rhabditida</taxon>
        <taxon>Tylenchina</taxon>
        <taxon>Panagrolaimomorpha</taxon>
        <taxon>Strongyloidoidea</taxon>
        <taxon>Steinernematidae</taxon>
        <taxon>Steinernema</taxon>
    </lineage>
</organism>
<feature type="transmembrane region" description="Helical" evidence="1">
    <location>
        <begin position="90"/>
        <end position="110"/>
    </location>
</feature>
<evidence type="ECO:0008006" key="4">
    <source>
        <dbReference type="Google" id="ProtNLM"/>
    </source>
</evidence>
<dbReference type="EMBL" id="AZBU02000003">
    <property type="protein sequence ID" value="TKR89340.1"/>
    <property type="molecule type" value="Genomic_DNA"/>
</dbReference>
<dbReference type="Proteomes" id="UP000298663">
    <property type="component" value="Unassembled WGS sequence"/>
</dbReference>
<feature type="transmembrane region" description="Helical" evidence="1">
    <location>
        <begin position="300"/>
        <end position="323"/>
    </location>
</feature>
<evidence type="ECO:0000313" key="2">
    <source>
        <dbReference type="EMBL" id="TKR89340.1"/>
    </source>
</evidence>
<reference evidence="2 3" key="1">
    <citation type="journal article" date="2015" name="Genome Biol.">
        <title>Comparative genomics of Steinernema reveals deeply conserved gene regulatory networks.</title>
        <authorList>
            <person name="Dillman A.R."/>
            <person name="Macchietto M."/>
            <person name="Porter C.F."/>
            <person name="Rogers A."/>
            <person name="Williams B."/>
            <person name="Antoshechkin I."/>
            <person name="Lee M.M."/>
            <person name="Goodwin Z."/>
            <person name="Lu X."/>
            <person name="Lewis E.E."/>
            <person name="Goodrich-Blair H."/>
            <person name="Stock S.P."/>
            <person name="Adams B.J."/>
            <person name="Sternberg P.W."/>
            <person name="Mortazavi A."/>
        </authorList>
    </citation>
    <scope>NUCLEOTIDE SEQUENCE [LARGE SCALE GENOMIC DNA]</scope>
    <source>
        <strain evidence="2 3">ALL</strain>
    </source>
</reference>
<evidence type="ECO:0000256" key="1">
    <source>
        <dbReference type="SAM" id="Phobius"/>
    </source>
</evidence>
<dbReference type="OrthoDB" id="5784962at2759"/>
<feature type="transmembrane region" description="Helical" evidence="1">
    <location>
        <begin position="350"/>
        <end position="371"/>
    </location>
</feature>
<proteinExistence type="predicted"/>
<evidence type="ECO:0000313" key="3">
    <source>
        <dbReference type="Proteomes" id="UP000298663"/>
    </source>
</evidence>
<feature type="transmembrane region" description="Helical" evidence="1">
    <location>
        <begin position="268"/>
        <end position="288"/>
    </location>
</feature>
<sequence length="399" mass="46146">MEVMVNESAFTRVDSLMILPSEGLFVHLHKIRNFLRRMRCMFSRETPARDRCINLFIFWIFQLQLFYQIGYNGIYMWNAMRNHDSDPTSMCMATVVMNWILQSIISVFYLRSWQRNSRLKQFLYLLYNSQNFAGCKEKIKVLNRVLFGMFVLIVVINLHVIGYRLMVIYVLTPTQFDLHFQAIFYYKPLCIIAHFVAMYNITLWIVVLALFVLCTKAAHIEFEHFNNRVRNIGKHGSKPINQDLLELVQVHRKLAKAVRCLDSLFEKYAFIMLATNIPTTIFSILLIGSSANYTLNGLAVALPSFAVCIIQLMGLTATPASLYKATCMSKEYLFSNEAVWQPYRQETYQIATYLLSHLGQSDLGVSIWGFAVVTKPLILTTLSAMVTLLALLLELKRKN</sequence>
<keyword evidence="1" id="KW-0472">Membrane</keyword>
<dbReference type="AlphaFoldDB" id="A0A4U5P0Q4"/>